<proteinExistence type="predicted"/>
<accession>A0ABV3CX29</accession>
<evidence type="ECO:0000313" key="4">
    <source>
        <dbReference type="Proteomes" id="UP001551210"/>
    </source>
</evidence>
<dbReference type="Pfam" id="PF07883">
    <property type="entry name" value="Cupin_2"/>
    <property type="match status" value="1"/>
</dbReference>
<comment type="caution">
    <text evidence="3">The sequence shown here is derived from an EMBL/GenBank/DDBJ whole genome shotgun (WGS) entry which is preliminary data.</text>
</comment>
<feature type="compositionally biased region" description="Basic and acidic residues" evidence="1">
    <location>
        <begin position="1"/>
        <end position="12"/>
    </location>
</feature>
<dbReference type="PANTHER" id="PTHR36440:SF1">
    <property type="entry name" value="PUTATIVE (AFU_ORTHOLOGUE AFUA_8G07350)-RELATED"/>
    <property type="match status" value="1"/>
</dbReference>
<reference evidence="3 4" key="1">
    <citation type="submission" date="2024-06" db="EMBL/GenBank/DDBJ databases">
        <title>The Natural Products Discovery Center: Release of the First 8490 Sequenced Strains for Exploring Actinobacteria Biosynthetic Diversity.</title>
        <authorList>
            <person name="Kalkreuter E."/>
            <person name="Kautsar S.A."/>
            <person name="Yang D."/>
            <person name="Bader C.D."/>
            <person name="Teijaro C.N."/>
            <person name="Fluegel L."/>
            <person name="Davis C.M."/>
            <person name="Simpson J.R."/>
            <person name="Lauterbach L."/>
            <person name="Steele A.D."/>
            <person name="Gui C."/>
            <person name="Meng S."/>
            <person name="Li G."/>
            <person name="Viehrig K."/>
            <person name="Ye F."/>
            <person name="Su P."/>
            <person name="Kiefer A.F."/>
            <person name="Nichols A."/>
            <person name="Cepeda A.J."/>
            <person name="Yan W."/>
            <person name="Fan B."/>
            <person name="Jiang Y."/>
            <person name="Adhikari A."/>
            <person name="Zheng C.-J."/>
            <person name="Schuster L."/>
            <person name="Cowan T.M."/>
            <person name="Smanski M.J."/>
            <person name="Chevrette M.G."/>
            <person name="De Carvalho L.P.S."/>
            <person name="Shen B."/>
        </authorList>
    </citation>
    <scope>NUCLEOTIDE SEQUENCE [LARGE SCALE GENOMIC DNA]</scope>
    <source>
        <strain evidence="3 4">NPDC045705</strain>
    </source>
</reference>
<keyword evidence="4" id="KW-1185">Reference proteome</keyword>
<dbReference type="Proteomes" id="UP001551210">
    <property type="component" value="Unassembled WGS sequence"/>
</dbReference>
<evidence type="ECO:0000259" key="2">
    <source>
        <dbReference type="Pfam" id="PF07883"/>
    </source>
</evidence>
<name>A0ABV3CX29_STREX</name>
<dbReference type="EMBL" id="JBEZAM010000013">
    <property type="protein sequence ID" value="MEU7294063.1"/>
    <property type="molecule type" value="Genomic_DNA"/>
</dbReference>
<dbReference type="InterPro" id="IPR053146">
    <property type="entry name" value="QDO-like"/>
</dbReference>
<dbReference type="InterPro" id="IPR011051">
    <property type="entry name" value="RmlC_Cupin_sf"/>
</dbReference>
<gene>
    <name evidence="3" type="ORF">AB0A76_12780</name>
</gene>
<dbReference type="RefSeq" id="WP_359206546.1">
    <property type="nucleotide sequence ID" value="NZ_JBEZAM010000013.1"/>
</dbReference>
<dbReference type="InterPro" id="IPR013096">
    <property type="entry name" value="Cupin_2"/>
</dbReference>
<dbReference type="PANTHER" id="PTHR36440">
    <property type="entry name" value="PUTATIVE (AFU_ORTHOLOGUE AFUA_8G07350)-RELATED"/>
    <property type="match status" value="1"/>
</dbReference>
<dbReference type="Gene3D" id="2.60.120.10">
    <property type="entry name" value="Jelly Rolls"/>
    <property type="match status" value="1"/>
</dbReference>
<sequence>MSYPEPRYHGETGEISASFRPAGAPADLTAQNGTETHYLATTASTGGEFGLYRVDMTPKAGGPATHFHRGISETFFVLDGTLRLYDGDRWVDATKGDFLYVPTGGLHAFRNDSEEPTSFLILFAPGAPREEYFEKVSTVATMTDEERTAFFVKHDTYWTD</sequence>
<feature type="region of interest" description="Disordered" evidence="1">
    <location>
        <begin position="1"/>
        <end position="24"/>
    </location>
</feature>
<feature type="domain" description="Cupin type-2" evidence="2">
    <location>
        <begin position="53"/>
        <end position="122"/>
    </location>
</feature>
<dbReference type="SUPFAM" id="SSF51182">
    <property type="entry name" value="RmlC-like cupins"/>
    <property type="match status" value="1"/>
</dbReference>
<organism evidence="3 4">
    <name type="scientific">Streptomyces exfoliatus</name>
    <name type="common">Streptomyces hydrogenans</name>
    <dbReference type="NCBI Taxonomy" id="1905"/>
    <lineage>
        <taxon>Bacteria</taxon>
        <taxon>Bacillati</taxon>
        <taxon>Actinomycetota</taxon>
        <taxon>Actinomycetes</taxon>
        <taxon>Kitasatosporales</taxon>
        <taxon>Streptomycetaceae</taxon>
        <taxon>Streptomyces</taxon>
    </lineage>
</organism>
<dbReference type="InterPro" id="IPR014710">
    <property type="entry name" value="RmlC-like_jellyroll"/>
</dbReference>
<protein>
    <submittedName>
        <fullName evidence="3">Cupin domain-containing protein</fullName>
    </submittedName>
</protein>
<evidence type="ECO:0000313" key="3">
    <source>
        <dbReference type="EMBL" id="MEU7294063.1"/>
    </source>
</evidence>
<evidence type="ECO:0000256" key="1">
    <source>
        <dbReference type="SAM" id="MobiDB-lite"/>
    </source>
</evidence>